<protein>
    <recommendedName>
        <fullName evidence="4 11">sn-glycerol-3-phosphate transport system permease protein UgpE</fullName>
    </recommendedName>
</protein>
<organism evidence="13 14">
    <name type="scientific">Pannonibacter phragmitetus</name>
    <dbReference type="NCBI Taxonomy" id="121719"/>
    <lineage>
        <taxon>Bacteria</taxon>
        <taxon>Pseudomonadati</taxon>
        <taxon>Pseudomonadota</taxon>
        <taxon>Alphaproteobacteria</taxon>
        <taxon>Hyphomicrobiales</taxon>
        <taxon>Stappiaceae</taxon>
        <taxon>Pannonibacter</taxon>
    </lineage>
</organism>
<dbReference type="SUPFAM" id="SSF161098">
    <property type="entry name" value="MetI-like"/>
    <property type="match status" value="1"/>
</dbReference>
<comment type="subcellular location">
    <subcellularLocation>
        <location evidence="11">Cell inner membrane</location>
        <topology evidence="11">Multi-pass membrane protein</topology>
    </subcellularLocation>
    <subcellularLocation>
        <location evidence="1">Cell membrane</location>
        <topology evidence="1">Multi-pass membrane protein</topology>
    </subcellularLocation>
</comment>
<feature type="transmembrane region" description="Helical" evidence="11">
    <location>
        <begin position="261"/>
        <end position="282"/>
    </location>
</feature>
<dbReference type="PANTHER" id="PTHR43744:SF8">
    <property type="entry name" value="SN-GLYCEROL-3-PHOSPHATE TRANSPORT SYSTEM PERMEASE PROTEIN UGPE"/>
    <property type="match status" value="1"/>
</dbReference>
<dbReference type="InterPro" id="IPR035906">
    <property type="entry name" value="MetI-like_sf"/>
</dbReference>
<evidence type="ECO:0000256" key="9">
    <source>
        <dbReference type="ARBA" id="ARBA00023136"/>
    </source>
</evidence>
<evidence type="ECO:0000256" key="4">
    <source>
        <dbReference type="ARBA" id="ARBA00020515"/>
    </source>
</evidence>
<feature type="transmembrane region" description="Helical" evidence="11">
    <location>
        <begin position="158"/>
        <end position="179"/>
    </location>
</feature>
<keyword evidence="8 11" id="KW-1133">Transmembrane helix</keyword>
<dbReference type="Gene3D" id="1.10.3720.10">
    <property type="entry name" value="MetI-like"/>
    <property type="match status" value="1"/>
</dbReference>
<dbReference type="PANTHER" id="PTHR43744">
    <property type="entry name" value="ABC TRANSPORTER PERMEASE PROTEIN MG189-RELATED-RELATED"/>
    <property type="match status" value="1"/>
</dbReference>
<evidence type="ECO:0000259" key="12">
    <source>
        <dbReference type="PROSITE" id="PS50928"/>
    </source>
</evidence>
<feature type="transmembrane region" description="Helical" evidence="11">
    <location>
        <begin position="200"/>
        <end position="222"/>
    </location>
</feature>
<evidence type="ECO:0000313" key="14">
    <source>
        <dbReference type="Proteomes" id="UP000255000"/>
    </source>
</evidence>
<keyword evidence="9 11" id="KW-0472">Membrane</keyword>
<dbReference type="Proteomes" id="UP000255000">
    <property type="component" value="Unassembled WGS sequence"/>
</dbReference>
<proteinExistence type="inferred from homology"/>
<gene>
    <name evidence="13" type="primary">ycjP_6</name>
    <name evidence="11" type="synonym">ugpE</name>
    <name evidence="13" type="ORF">NCTC13350_02050</name>
</gene>
<dbReference type="GO" id="GO:0055085">
    <property type="term" value="P:transmembrane transport"/>
    <property type="evidence" value="ECO:0007669"/>
    <property type="project" value="InterPro"/>
</dbReference>
<evidence type="ECO:0000256" key="3">
    <source>
        <dbReference type="ARBA" id="ARBA00011557"/>
    </source>
</evidence>
<evidence type="ECO:0000256" key="2">
    <source>
        <dbReference type="ARBA" id="ARBA00009306"/>
    </source>
</evidence>
<keyword evidence="6 11" id="KW-1003">Cell membrane</keyword>
<dbReference type="AlphaFoldDB" id="A0A378ZV62"/>
<evidence type="ECO:0000256" key="6">
    <source>
        <dbReference type="ARBA" id="ARBA00022475"/>
    </source>
</evidence>
<keyword evidence="11" id="KW-0997">Cell inner membrane</keyword>
<keyword evidence="7 11" id="KW-0812">Transmembrane</keyword>
<dbReference type="RefSeq" id="WP_019966512.1">
    <property type="nucleotide sequence ID" value="NZ_UGSK01000001.1"/>
</dbReference>
<dbReference type="PROSITE" id="PS50928">
    <property type="entry name" value="ABC_TM1"/>
    <property type="match status" value="1"/>
</dbReference>
<name>A0A378ZV62_9HYPH</name>
<dbReference type="EMBL" id="UGSK01000001">
    <property type="protein sequence ID" value="SUB01116.1"/>
    <property type="molecule type" value="Genomic_DNA"/>
</dbReference>
<feature type="transmembrane region" description="Helical" evidence="11">
    <location>
        <begin position="106"/>
        <end position="130"/>
    </location>
</feature>
<sequence length="295" mass="31682">MVENTKSIDRVAGLILALGIGFVLLPLVVAVITATQAYETVLTGGLSWLPGDQLLANIDRVFEKTPLPGQLVNSFVAAMLVATLKCLFAFMTALAIVFFQIRWGGALFALTLVTIMLPLDLRVITTYQVAADVGMPVNLVLDLFGIGPLMRLSVLDTWFGLAAPLVAHGTGTFLFRQAFLAMPRDLPRAAAMDGAGPIRFALDILLPLSRAPLIALFIMMFLGGWTQYLWPLVAASRPDMQTAVVGLSRLANDMPGAVPDYPLIMAGALVVSAIPLAMVALLQRFIVRGYALSEK</sequence>
<evidence type="ECO:0000256" key="8">
    <source>
        <dbReference type="ARBA" id="ARBA00022989"/>
    </source>
</evidence>
<evidence type="ECO:0000313" key="13">
    <source>
        <dbReference type="EMBL" id="SUB01116.1"/>
    </source>
</evidence>
<evidence type="ECO:0000256" key="10">
    <source>
        <dbReference type="ARBA" id="ARBA00037054"/>
    </source>
</evidence>
<feature type="domain" description="ABC transmembrane type-1" evidence="12">
    <location>
        <begin position="71"/>
        <end position="282"/>
    </location>
</feature>
<comment type="subunit">
    <text evidence="3 11">The complex is composed of two ATP-binding proteins (UgpC), two transmembrane proteins (UgpA and UgpE) and a solute-binding protein (UgpB).</text>
</comment>
<keyword evidence="5 11" id="KW-0813">Transport</keyword>
<evidence type="ECO:0000256" key="1">
    <source>
        <dbReference type="ARBA" id="ARBA00004651"/>
    </source>
</evidence>
<feature type="transmembrane region" description="Helical" evidence="11">
    <location>
        <begin position="75"/>
        <end position="99"/>
    </location>
</feature>
<evidence type="ECO:0000256" key="5">
    <source>
        <dbReference type="ARBA" id="ARBA00022448"/>
    </source>
</evidence>
<dbReference type="OrthoDB" id="9815445at2"/>
<dbReference type="InterPro" id="IPR000515">
    <property type="entry name" value="MetI-like"/>
</dbReference>
<dbReference type="CDD" id="cd06261">
    <property type="entry name" value="TM_PBP2"/>
    <property type="match status" value="1"/>
</dbReference>
<evidence type="ECO:0000256" key="11">
    <source>
        <dbReference type="RuleBase" id="RU363056"/>
    </source>
</evidence>
<comment type="function">
    <text evidence="10 11">Part of the ABC transporter complex UgpBAEC involved in sn-glycerol-3-phosphate (G3P) import. Probably responsible for the translocation of the substrate across the membrane.</text>
</comment>
<dbReference type="GO" id="GO:0005886">
    <property type="term" value="C:plasma membrane"/>
    <property type="evidence" value="ECO:0007669"/>
    <property type="project" value="UniProtKB-SubCell"/>
</dbReference>
<evidence type="ECO:0000256" key="7">
    <source>
        <dbReference type="ARBA" id="ARBA00022692"/>
    </source>
</evidence>
<accession>A0A378ZV62</accession>
<reference evidence="13 14" key="1">
    <citation type="submission" date="2018-06" db="EMBL/GenBank/DDBJ databases">
        <authorList>
            <consortium name="Pathogen Informatics"/>
            <person name="Doyle S."/>
        </authorList>
    </citation>
    <scope>NUCLEOTIDE SEQUENCE [LARGE SCALE GENOMIC DNA]</scope>
    <source>
        <strain evidence="13 14">NCTC13350</strain>
    </source>
</reference>
<feature type="transmembrane region" description="Helical" evidence="11">
    <location>
        <begin position="12"/>
        <end position="38"/>
    </location>
</feature>
<comment type="similarity">
    <text evidence="2">Belongs to the binding-protein-dependent transport system permease family.</text>
</comment>